<dbReference type="OrthoDB" id="9813282at2"/>
<reference evidence="3 5" key="2">
    <citation type="submission" date="2016-11" db="EMBL/GenBank/DDBJ databases">
        <authorList>
            <person name="Klemetsen T."/>
        </authorList>
    </citation>
    <scope>NUCLEOTIDE SEQUENCE [LARGE SCALE GENOMIC DNA]</scope>
    <source>
        <strain evidence="3">MT 2528</strain>
    </source>
</reference>
<proteinExistence type="predicted"/>
<dbReference type="AlphaFoldDB" id="A0A090IMD9"/>
<evidence type="ECO:0000259" key="2">
    <source>
        <dbReference type="Pfam" id="PF03061"/>
    </source>
</evidence>
<dbReference type="GeneID" id="61295713"/>
<evidence type="ECO:0000313" key="5">
    <source>
        <dbReference type="Proteomes" id="UP000182660"/>
    </source>
</evidence>
<name>A0A090IMD9_9GAMM</name>
<organism evidence="4 6">
    <name type="scientific">Moritella viscosa</name>
    <dbReference type="NCBI Taxonomy" id="80854"/>
    <lineage>
        <taxon>Bacteria</taxon>
        <taxon>Pseudomonadati</taxon>
        <taxon>Pseudomonadota</taxon>
        <taxon>Gammaproteobacteria</taxon>
        <taxon>Alteromonadales</taxon>
        <taxon>Moritellaceae</taxon>
        <taxon>Moritella</taxon>
    </lineage>
</organism>
<dbReference type="CDD" id="cd03443">
    <property type="entry name" value="PaaI_thioesterase"/>
    <property type="match status" value="1"/>
</dbReference>
<sequence>MKNIIENRTRTFDWADPMIGAKSAMKMSGYDYLKSIADGDLPMPPIMSLMGVDNCDVDEGYMRFEFNAEEYHYNTIGGVHGGVFSTLLDSCISCAVHTTLPQGVGFSTIDLKVNFIRPITIETGLVICEGNAIHTGRKTAVGEGRLLDASGKLLATASVTCLILS</sequence>
<feature type="domain" description="Thioesterase" evidence="2">
    <location>
        <begin position="77"/>
        <end position="154"/>
    </location>
</feature>
<dbReference type="PANTHER" id="PTHR43240">
    <property type="entry name" value="1,4-DIHYDROXY-2-NAPHTHOYL-COA THIOESTERASE 1"/>
    <property type="match status" value="1"/>
</dbReference>
<dbReference type="PATRIC" id="fig|80854.5.peg.3921"/>
<dbReference type="Proteomes" id="UP000183794">
    <property type="component" value="Unassembled WGS sequence"/>
</dbReference>
<gene>
    <name evidence="3" type="ORF">MT2528_1807</name>
    <name evidence="4" type="ORF">NVI5450_2032</name>
</gene>
<dbReference type="Pfam" id="PF03061">
    <property type="entry name" value="4HBT"/>
    <property type="match status" value="1"/>
</dbReference>
<dbReference type="InterPro" id="IPR006683">
    <property type="entry name" value="Thioestr_dom"/>
</dbReference>
<evidence type="ECO:0000313" key="6">
    <source>
        <dbReference type="Proteomes" id="UP000183794"/>
    </source>
</evidence>
<evidence type="ECO:0000256" key="1">
    <source>
        <dbReference type="ARBA" id="ARBA00022801"/>
    </source>
</evidence>
<accession>A0A090IMD9</accession>
<dbReference type="Proteomes" id="UP000182660">
    <property type="component" value="Unassembled WGS sequence"/>
</dbReference>
<dbReference type="InterPro" id="IPR003736">
    <property type="entry name" value="PAAI_dom"/>
</dbReference>
<dbReference type="GO" id="GO:0061522">
    <property type="term" value="F:1,4-dihydroxy-2-naphthoyl-CoA thioesterase activity"/>
    <property type="evidence" value="ECO:0007669"/>
    <property type="project" value="TreeGrafter"/>
</dbReference>
<protein>
    <submittedName>
        <fullName evidence="4">Phenylacetic acid degradation-related protein</fullName>
    </submittedName>
</protein>
<evidence type="ECO:0000313" key="3">
    <source>
        <dbReference type="EMBL" id="SGY89881.1"/>
    </source>
</evidence>
<dbReference type="Gene3D" id="3.10.129.10">
    <property type="entry name" value="Hotdog Thioesterase"/>
    <property type="match status" value="1"/>
</dbReference>
<dbReference type="KEGG" id="mvs:MVIS_3704"/>
<dbReference type="HOGENOM" id="CLU_089876_3_0_6"/>
<keyword evidence="1" id="KW-0378">Hydrolase</keyword>
<dbReference type="RefSeq" id="WP_045111694.1">
    <property type="nucleotide sequence ID" value="NZ_CAWQZC010000140.1"/>
</dbReference>
<keyword evidence="5" id="KW-1185">Reference proteome</keyword>
<dbReference type="GO" id="GO:0005829">
    <property type="term" value="C:cytosol"/>
    <property type="evidence" value="ECO:0007669"/>
    <property type="project" value="TreeGrafter"/>
</dbReference>
<dbReference type="STRING" id="80854.MVIS_3704"/>
<dbReference type="PANTHER" id="PTHR43240:SF1">
    <property type="entry name" value="BLR5584 PROTEIN"/>
    <property type="match status" value="1"/>
</dbReference>
<dbReference type="InterPro" id="IPR029069">
    <property type="entry name" value="HotDog_dom_sf"/>
</dbReference>
<dbReference type="EMBL" id="FPLJ01000047">
    <property type="protein sequence ID" value="SGY89881.1"/>
    <property type="molecule type" value="Genomic_DNA"/>
</dbReference>
<reference evidence="4 6" key="1">
    <citation type="submission" date="2016-11" db="EMBL/GenBank/DDBJ databases">
        <authorList>
            <person name="Jaros S."/>
            <person name="Januszkiewicz K."/>
            <person name="Wedrychowicz H."/>
        </authorList>
    </citation>
    <scope>NUCLEOTIDE SEQUENCE [LARGE SCALE GENOMIC DNA]</scope>
    <source>
        <strain evidence="4">NVI 5450</strain>
    </source>
</reference>
<dbReference type="SUPFAM" id="SSF54637">
    <property type="entry name" value="Thioesterase/thiol ester dehydrase-isomerase"/>
    <property type="match status" value="1"/>
</dbReference>
<evidence type="ECO:0000313" key="4">
    <source>
        <dbReference type="EMBL" id="SGY98170.1"/>
    </source>
</evidence>
<dbReference type="EMBL" id="FPLD01000056">
    <property type="protein sequence ID" value="SGY98170.1"/>
    <property type="molecule type" value="Genomic_DNA"/>
</dbReference>
<dbReference type="NCBIfam" id="TIGR00369">
    <property type="entry name" value="unchar_dom_1"/>
    <property type="match status" value="1"/>
</dbReference>